<evidence type="ECO:0000256" key="1">
    <source>
        <dbReference type="SAM" id="SignalP"/>
    </source>
</evidence>
<sequence>MRSASLAARIALLAIGASFVSPPLHGQQSLPPQKEYFIGEGQVDLHRGTFLYSHTDISVGPQGAPGGLEFTRYYGVREEVGPFGYGASHNFDIDLDRMAFVEEPNGPQMFSYRYTITIGRTSETFEKAYGSSDIYYTDGSGGYHVLVEHGTDGPYTYYGPDGVVINFGSLSGTGGVVTSVTSSDGTQVNFSRQSGFYLITNNHGYGLGVHYGTAGRVTKVCAVNLAAEHVATACPSNAPAATYSWGGLNSAQMLGFTDPTGQTTSYGYDSTLSSIQSPGSATPDVTLTFHPISGKVFTQTLANGATWTYHYQTEGQTWWVSERQNAWTEVTNPLGKTIRYEGFGPGGSKPSKIRDELGRETTFGFAWAGGGLVNVPARKTEPEGNETRYSYTGGWTKPTEVRQVAKPGSGLADIVTTATYSVNPSATWPNFACTNPKICDKPLTVTDARGGTTNFTYDSNHGGVLSEMKPAPTAGGPRPLKITNWAQRNAYVKDSSGSLVQATSPVWVVTSETECQTVAGGSTPVCDNTAPVRVTTLEYPSVPAINALLPRGSVVTTGGISRRTCFGYDTLGRKISETTPNANLTSCP</sequence>
<accession>A0A516IP54</accession>
<feature type="signal peptide" evidence="1">
    <location>
        <begin position="1"/>
        <end position="26"/>
    </location>
</feature>
<name>A0A516IP54_9SPHN</name>
<gene>
    <name evidence="3" type="ORF">FMM02_01225</name>
</gene>
<evidence type="ECO:0000313" key="3">
    <source>
        <dbReference type="EMBL" id="QDP18698.1"/>
    </source>
</evidence>
<dbReference type="InterPro" id="IPR045351">
    <property type="entry name" value="DUF6531"/>
</dbReference>
<dbReference type="Pfam" id="PF20148">
    <property type="entry name" value="DUF6531"/>
    <property type="match status" value="1"/>
</dbReference>
<reference evidence="3 4" key="1">
    <citation type="submission" date="2019-07" db="EMBL/GenBank/DDBJ databases">
        <title>Sphingomonas AE3 Genome sequencing and assembly.</title>
        <authorList>
            <person name="Kim H."/>
        </authorList>
    </citation>
    <scope>NUCLEOTIDE SEQUENCE [LARGE SCALE GENOMIC DNA]</scope>
    <source>
        <strain evidence="3 4">AE3</strain>
    </source>
</reference>
<feature type="chain" id="PRO_5022003695" description="DUF6531 domain-containing protein" evidence="1">
    <location>
        <begin position="27"/>
        <end position="588"/>
    </location>
</feature>
<dbReference type="OrthoDB" id="7432581at2"/>
<proteinExistence type="predicted"/>
<dbReference type="RefSeq" id="WP_147493160.1">
    <property type="nucleotide sequence ID" value="NZ_CP041659.1"/>
</dbReference>
<keyword evidence="4" id="KW-1185">Reference proteome</keyword>
<protein>
    <recommendedName>
        <fullName evidence="2">DUF6531 domain-containing protein</fullName>
    </recommendedName>
</protein>
<evidence type="ECO:0000259" key="2">
    <source>
        <dbReference type="Pfam" id="PF20148"/>
    </source>
</evidence>
<dbReference type="AlphaFoldDB" id="A0A516IP54"/>
<organism evidence="3 4">
    <name type="scientific">Sphingomonas xanthus</name>
    <dbReference type="NCBI Taxonomy" id="2594473"/>
    <lineage>
        <taxon>Bacteria</taxon>
        <taxon>Pseudomonadati</taxon>
        <taxon>Pseudomonadota</taxon>
        <taxon>Alphaproteobacteria</taxon>
        <taxon>Sphingomonadales</taxon>
        <taxon>Sphingomonadaceae</taxon>
        <taxon>Sphingomonas</taxon>
    </lineage>
</organism>
<dbReference type="EMBL" id="CP041659">
    <property type="protein sequence ID" value="QDP18698.1"/>
    <property type="molecule type" value="Genomic_DNA"/>
</dbReference>
<feature type="domain" description="DUF6531" evidence="2">
    <location>
        <begin position="42"/>
        <end position="96"/>
    </location>
</feature>
<evidence type="ECO:0000313" key="4">
    <source>
        <dbReference type="Proteomes" id="UP000321857"/>
    </source>
</evidence>
<dbReference type="Proteomes" id="UP000321857">
    <property type="component" value="Chromosome"/>
</dbReference>
<keyword evidence="1" id="KW-0732">Signal</keyword>
<dbReference type="KEGG" id="sxa:FMM02_01225"/>
<dbReference type="Gene3D" id="2.180.10.10">
    <property type="entry name" value="RHS repeat-associated core"/>
    <property type="match status" value="1"/>
</dbReference>